<evidence type="ECO:0000313" key="3">
    <source>
        <dbReference type="Proteomes" id="UP000199700"/>
    </source>
</evidence>
<keyword evidence="3" id="KW-1185">Reference proteome</keyword>
<name>A0A1H1Q495_BRESA</name>
<feature type="region of interest" description="Disordered" evidence="1">
    <location>
        <begin position="56"/>
        <end position="105"/>
    </location>
</feature>
<dbReference type="EMBL" id="LT629739">
    <property type="protein sequence ID" value="SDS18077.1"/>
    <property type="molecule type" value="Genomic_DNA"/>
</dbReference>
<sequence length="105" mass="11199">MTMLRTTVDAVRQSPTAACAALPAPMRRVGCIRASLPSYADVMSARMRLQVARSVGPAPRRDQLQGPVAFFPPRPEARSDGPTSTAAAQAAHPKRGAAPMPQFSW</sequence>
<accession>A0A1H1Q495</accession>
<dbReference type="Proteomes" id="UP000199700">
    <property type="component" value="Chromosome"/>
</dbReference>
<protein>
    <submittedName>
        <fullName evidence="2">Uncharacterized protein</fullName>
    </submittedName>
</protein>
<dbReference type="AlphaFoldDB" id="A0A1H1Q495"/>
<evidence type="ECO:0000313" key="2">
    <source>
        <dbReference type="EMBL" id="SDS18077.1"/>
    </source>
</evidence>
<gene>
    <name evidence="2" type="ORF">SAMN04489751_1419</name>
</gene>
<organism evidence="2 3">
    <name type="scientific">Brevibacterium sandarakinum</name>
    <dbReference type="NCBI Taxonomy" id="629680"/>
    <lineage>
        <taxon>Bacteria</taxon>
        <taxon>Bacillati</taxon>
        <taxon>Actinomycetota</taxon>
        <taxon>Actinomycetes</taxon>
        <taxon>Micrococcales</taxon>
        <taxon>Brevibacteriaceae</taxon>
        <taxon>Brevibacterium</taxon>
    </lineage>
</organism>
<evidence type="ECO:0000256" key="1">
    <source>
        <dbReference type="SAM" id="MobiDB-lite"/>
    </source>
</evidence>
<proteinExistence type="predicted"/>
<reference evidence="2" key="1">
    <citation type="submission" date="2016-10" db="EMBL/GenBank/DDBJ databases">
        <authorList>
            <person name="Varghese N."/>
            <person name="Submissions S."/>
        </authorList>
    </citation>
    <scope>NUCLEOTIDE SEQUENCE [LARGE SCALE GENOMIC DNA]</scope>
    <source>
        <strain evidence="2">DSM 22082</strain>
    </source>
</reference>